<organism evidence="1 2">
    <name type="scientific">Marinobacter guineae</name>
    <dbReference type="NCBI Taxonomy" id="432303"/>
    <lineage>
        <taxon>Bacteria</taxon>
        <taxon>Pseudomonadati</taxon>
        <taxon>Pseudomonadota</taxon>
        <taxon>Gammaproteobacteria</taxon>
        <taxon>Pseudomonadales</taxon>
        <taxon>Marinobacteraceae</taxon>
        <taxon>Marinobacter</taxon>
    </lineage>
</organism>
<evidence type="ECO:0000313" key="1">
    <source>
        <dbReference type="EMBL" id="PHQ27419.1"/>
    </source>
</evidence>
<comment type="caution">
    <text evidence="1">The sequence shown here is derived from an EMBL/GenBank/DDBJ whole genome shotgun (WGS) entry which is preliminary data.</text>
</comment>
<dbReference type="EMBL" id="NTFI01000001">
    <property type="protein sequence ID" value="PHQ27419.1"/>
    <property type="molecule type" value="Genomic_DNA"/>
</dbReference>
<protein>
    <submittedName>
        <fullName evidence="1">Uncharacterized protein</fullName>
    </submittedName>
</protein>
<proteinExistence type="predicted"/>
<keyword evidence="2" id="KW-1185">Reference proteome</keyword>
<dbReference type="RefSeq" id="WP_099617481.1">
    <property type="nucleotide sequence ID" value="NZ_KZ319339.1"/>
</dbReference>
<gene>
    <name evidence="1" type="ORF">CLH62_07585</name>
</gene>
<accession>A0A2G1VLP0</accession>
<sequence length="92" mass="10233">MTPALRQRKQQSIQSVVSVAVHLHKAGEWDAYCDSITKLLGMADAFNELDDDLFNYTMDCVNALSRFTLQHTVVDFEAWALGQACQALRAAA</sequence>
<evidence type="ECO:0000313" key="2">
    <source>
        <dbReference type="Proteomes" id="UP000229044"/>
    </source>
</evidence>
<dbReference type="Proteomes" id="UP000229044">
    <property type="component" value="Unassembled WGS sequence"/>
</dbReference>
<reference evidence="1 2" key="1">
    <citation type="submission" date="2017-09" db="EMBL/GenBank/DDBJ databases">
        <title>The draft genome sequences of Marinobacter guineae M3B.</title>
        <authorList>
            <person name="Cao J."/>
        </authorList>
    </citation>
    <scope>NUCLEOTIDE SEQUENCE [LARGE SCALE GENOMIC DNA]</scope>
    <source>
        <strain evidence="1 2">M3B</strain>
    </source>
</reference>
<dbReference type="OrthoDB" id="6369145at2"/>
<dbReference type="AlphaFoldDB" id="A0A2G1VLP0"/>
<name>A0A2G1VLP0_9GAMM</name>